<evidence type="ECO:0000256" key="9">
    <source>
        <dbReference type="ARBA" id="ARBA00044632"/>
    </source>
</evidence>
<keyword evidence="6" id="KW-0456">Lyase</keyword>
<keyword evidence="3" id="KW-0227">DNA damage</keyword>
<dbReference type="GO" id="GO:0140078">
    <property type="term" value="F:class I DNA-(apurinic or apyrimidinic site) endonuclease activity"/>
    <property type="evidence" value="ECO:0007669"/>
    <property type="project" value="UniProtKB-EC"/>
</dbReference>
<evidence type="ECO:0000259" key="10">
    <source>
        <dbReference type="SMART" id="SM00478"/>
    </source>
</evidence>
<evidence type="ECO:0000256" key="5">
    <source>
        <dbReference type="ARBA" id="ARBA00023204"/>
    </source>
</evidence>
<dbReference type="Pfam" id="PF07934">
    <property type="entry name" value="OGG_N"/>
    <property type="match status" value="1"/>
</dbReference>
<dbReference type="GO" id="GO:0008534">
    <property type="term" value="F:oxidized purine nucleobase lesion DNA N-glycosylase activity"/>
    <property type="evidence" value="ECO:0007669"/>
    <property type="project" value="InterPro"/>
</dbReference>
<evidence type="ECO:0000256" key="4">
    <source>
        <dbReference type="ARBA" id="ARBA00022801"/>
    </source>
</evidence>
<evidence type="ECO:0000256" key="8">
    <source>
        <dbReference type="ARBA" id="ARBA00023295"/>
    </source>
</evidence>
<name>A0A9D1SJ42_9FIRM</name>
<sequence>MKEEYIIVDDLSSFDIRQILDCGQIFRYAKTGEGEYVVFSGSKRLSVKQDGEKAVICGDREFARRFFDLERDYGAIKERLSGLPLMKESIAYGSGIRILNNDPFEMIISFIISANNHIPRIKGIIERLCNDLGEDMGGYHAFPAAQALAQKDENYYFAQGAGYRAPYLASTARAIAEGKFDIDSVREMPTPQAQKYLTSLAGVGPKVADCILLFGYHRTDVFPVDTWIKKVYRDLIGEGATSAQMRKRLIDTYKDLAGYAQQYLFFAKRDNG</sequence>
<dbReference type="SMART" id="SM00478">
    <property type="entry name" value="ENDO3c"/>
    <property type="match status" value="1"/>
</dbReference>
<protein>
    <recommendedName>
        <fullName evidence="2">DNA-(apurinic or apyrimidinic site) lyase</fullName>
        <ecNumber evidence="2">4.2.99.18</ecNumber>
    </recommendedName>
</protein>
<dbReference type="Gene3D" id="1.10.1670.10">
    <property type="entry name" value="Helix-hairpin-Helix base-excision DNA repair enzymes (C-terminal)"/>
    <property type="match status" value="1"/>
</dbReference>
<dbReference type="EMBL" id="DVNJ01000002">
    <property type="protein sequence ID" value="HIU62359.1"/>
    <property type="molecule type" value="Genomic_DNA"/>
</dbReference>
<evidence type="ECO:0000256" key="3">
    <source>
        <dbReference type="ARBA" id="ARBA00022763"/>
    </source>
</evidence>
<keyword evidence="8" id="KW-0326">Glycosidase</keyword>
<dbReference type="PANTHER" id="PTHR10242">
    <property type="entry name" value="8-OXOGUANINE DNA GLYCOSYLASE"/>
    <property type="match status" value="1"/>
</dbReference>
<proteinExistence type="inferred from homology"/>
<evidence type="ECO:0000256" key="1">
    <source>
        <dbReference type="ARBA" id="ARBA00010679"/>
    </source>
</evidence>
<dbReference type="Gene3D" id="3.30.310.260">
    <property type="match status" value="1"/>
</dbReference>
<dbReference type="SUPFAM" id="SSF48150">
    <property type="entry name" value="DNA-glycosylase"/>
    <property type="match status" value="1"/>
</dbReference>
<dbReference type="EC" id="4.2.99.18" evidence="2"/>
<comment type="caution">
    <text evidence="11">The sequence shown here is derived from an EMBL/GenBank/DDBJ whole genome shotgun (WGS) entry which is preliminary data.</text>
</comment>
<dbReference type="CDD" id="cd00056">
    <property type="entry name" value="ENDO3c"/>
    <property type="match status" value="1"/>
</dbReference>
<comment type="catalytic activity">
    <reaction evidence="9">
        <text>2'-deoxyribonucleotide-(2'-deoxyribose 5'-phosphate)-2'-deoxyribonucleotide-DNA = a 3'-end 2'-deoxyribonucleotide-(2,3-dehydro-2,3-deoxyribose 5'-phosphate)-DNA + a 5'-end 5'-phospho-2'-deoxyribonucleoside-DNA + H(+)</text>
        <dbReference type="Rhea" id="RHEA:66592"/>
        <dbReference type="Rhea" id="RHEA-COMP:13180"/>
        <dbReference type="Rhea" id="RHEA-COMP:16897"/>
        <dbReference type="Rhea" id="RHEA-COMP:17067"/>
        <dbReference type="ChEBI" id="CHEBI:15378"/>
        <dbReference type="ChEBI" id="CHEBI:136412"/>
        <dbReference type="ChEBI" id="CHEBI:157695"/>
        <dbReference type="ChEBI" id="CHEBI:167181"/>
        <dbReference type="EC" id="4.2.99.18"/>
    </reaction>
</comment>
<evidence type="ECO:0000256" key="6">
    <source>
        <dbReference type="ARBA" id="ARBA00023239"/>
    </source>
</evidence>
<dbReference type="GO" id="GO:0003684">
    <property type="term" value="F:damaged DNA binding"/>
    <property type="evidence" value="ECO:0007669"/>
    <property type="project" value="InterPro"/>
</dbReference>
<reference evidence="11" key="2">
    <citation type="journal article" date="2021" name="PeerJ">
        <title>Extensive microbial diversity within the chicken gut microbiome revealed by metagenomics and culture.</title>
        <authorList>
            <person name="Gilroy R."/>
            <person name="Ravi A."/>
            <person name="Getino M."/>
            <person name="Pursley I."/>
            <person name="Horton D.L."/>
            <person name="Alikhan N.F."/>
            <person name="Baker D."/>
            <person name="Gharbi K."/>
            <person name="Hall N."/>
            <person name="Watson M."/>
            <person name="Adriaenssens E.M."/>
            <person name="Foster-Nyarko E."/>
            <person name="Jarju S."/>
            <person name="Secka A."/>
            <person name="Antonio M."/>
            <person name="Oren A."/>
            <person name="Chaudhuri R.R."/>
            <person name="La Ragione R."/>
            <person name="Hildebrand F."/>
            <person name="Pallen M.J."/>
        </authorList>
    </citation>
    <scope>NUCLEOTIDE SEQUENCE</scope>
    <source>
        <strain evidence="11">9366</strain>
    </source>
</reference>
<keyword evidence="7" id="KW-0511">Multifunctional enzyme</keyword>
<comment type="similarity">
    <text evidence="1">Belongs to the type-1 OGG1 family.</text>
</comment>
<dbReference type="Proteomes" id="UP000824145">
    <property type="component" value="Unassembled WGS sequence"/>
</dbReference>
<evidence type="ECO:0000256" key="2">
    <source>
        <dbReference type="ARBA" id="ARBA00012720"/>
    </source>
</evidence>
<dbReference type="GO" id="GO:0006284">
    <property type="term" value="P:base-excision repair"/>
    <property type="evidence" value="ECO:0007669"/>
    <property type="project" value="InterPro"/>
</dbReference>
<dbReference type="SUPFAM" id="SSF55945">
    <property type="entry name" value="TATA-box binding protein-like"/>
    <property type="match status" value="1"/>
</dbReference>
<dbReference type="InterPro" id="IPR003265">
    <property type="entry name" value="HhH-GPD_domain"/>
</dbReference>
<keyword evidence="4" id="KW-0378">Hydrolase</keyword>
<reference evidence="11" key="1">
    <citation type="submission" date="2020-10" db="EMBL/GenBank/DDBJ databases">
        <authorList>
            <person name="Gilroy R."/>
        </authorList>
    </citation>
    <scope>NUCLEOTIDE SEQUENCE</scope>
    <source>
        <strain evidence="11">9366</strain>
    </source>
</reference>
<accession>A0A9D1SJ42</accession>
<gene>
    <name evidence="11" type="ORF">IAB07_01135</name>
</gene>
<keyword evidence="5" id="KW-0234">DNA repair</keyword>
<dbReference type="AlphaFoldDB" id="A0A9D1SJ42"/>
<dbReference type="InterPro" id="IPR023170">
    <property type="entry name" value="HhH_base_excis_C"/>
</dbReference>
<evidence type="ECO:0000313" key="11">
    <source>
        <dbReference type="EMBL" id="HIU62359.1"/>
    </source>
</evidence>
<dbReference type="PANTHER" id="PTHR10242:SF2">
    <property type="entry name" value="N-GLYCOSYLASE_DNA LYASE"/>
    <property type="match status" value="1"/>
</dbReference>
<dbReference type="InterPro" id="IPR052054">
    <property type="entry name" value="Oxidative_DNA_repair_enzyme"/>
</dbReference>
<organism evidence="11 12">
    <name type="scientific">Candidatus Caccalectryoclostridium excrementigallinarum</name>
    <dbReference type="NCBI Taxonomy" id="2840710"/>
    <lineage>
        <taxon>Bacteria</taxon>
        <taxon>Bacillati</taxon>
        <taxon>Bacillota</taxon>
        <taxon>Clostridia</taxon>
        <taxon>Christensenellales</taxon>
        <taxon>Christensenellaceae</taxon>
        <taxon>Christensenellaceae incertae sedis</taxon>
        <taxon>Candidatus Caccalectryoclostridium</taxon>
    </lineage>
</organism>
<dbReference type="GO" id="GO:0006289">
    <property type="term" value="P:nucleotide-excision repair"/>
    <property type="evidence" value="ECO:0007669"/>
    <property type="project" value="InterPro"/>
</dbReference>
<dbReference type="Gene3D" id="1.10.340.30">
    <property type="entry name" value="Hypothetical protein, domain 2"/>
    <property type="match status" value="1"/>
</dbReference>
<evidence type="ECO:0000256" key="7">
    <source>
        <dbReference type="ARBA" id="ARBA00023268"/>
    </source>
</evidence>
<dbReference type="Pfam" id="PF00730">
    <property type="entry name" value="HhH-GPD"/>
    <property type="match status" value="1"/>
</dbReference>
<dbReference type="InterPro" id="IPR012904">
    <property type="entry name" value="OGG_N"/>
</dbReference>
<dbReference type="InterPro" id="IPR011257">
    <property type="entry name" value="DNA_glycosylase"/>
</dbReference>
<feature type="domain" description="HhH-GPD" evidence="10">
    <location>
        <begin position="112"/>
        <end position="269"/>
    </location>
</feature>
<evidence type="ECO:0000313" key="12">
    <source>
        <dbReference type="Proteomes" id="UP000824145"/>
    </source>
</evidence>